<evidence type="ECO:0000256" key="1">
    <source>
        <dbReference type="SAM" id="SignalP"/>
    </source>
</evidence>
<keyword evidence="3" id="KW-1185">Reference proteome</keyword>
<gene>
    <name evidence="2" type="ORF">B0J12DRAFT_700288</name>
</gene>
<evidence type="ECO:0008006" key="4">
    <source>
        <dbReference type="Google" id="ProtNLM"/>
    </source>
</evidence>
<feature type="chain" id="PRO_5047440959" description="Secreted protein" evidence="1">
    <location>
        <begin position="24"/>
        <end position="113"/>
    </location>
</feature>
<organism evidence="2 3">
    <name type="scientific">Macrophomina phaseolina</name>
    <dbReference type="NCBI Taxonomy" id="35725"/>
    <lineage>
        <taxon>Eukaryota</taxon>
        <taxon>Fungi</taxon>
        <taxon>Dikarya</taxon>
        <taxon>Ascomycota</taxon>
        <taxon>Pezizomycotina</taxon>
        <taxon>Dothideomycetes</taxon>
        <taxon>Dothideomycetes incertae sedis</taxon>
        <taxon>Botryosphaeriales</taxon>
        <taxon>Botryosphaeriaceae</taxon>
        <taxon>Macrophomina</taxon>
    </lineage>
</organism>
<accession>A0ABQ8G8W5</accession>
<reference evidence="2 3" key="1">
    <citation type="journal article" date="2021" name="Nat. Commun.">
        <title>Genetic determinants of endophytism in the Arabidopsis root mycobiome.</title>
        <authorList>
            <person name="Mesny F."/>
            <person name="Miyauchi S."/>
            <person name="Thiergart T."/>
            <person name="Pickel B."/>
            <person name="Atanasova L."/>
            <person name="Karlsson M."/>
            <person name="Huettel B."/>
            <person name="Barry K.W."/>
            <person name="Haridas S."/>
            <person name="Chen C."/>
            <person name="Bauer D."/>
            <person name="Andreopoulos W."/>
            <person name="Pangilinan J."/>
            <person name="LaButti K."/>
            <person name="Riley R."/>
            <person name="Lipzen A."/>
            <person name="Clum A."/>
            <person name="Drula E."/>
            <person name="Henrissat B."/>
            <person name="Kohler A."/>
            <person name="Grigoriev I.V."/>
            <person name="Martin F.M."/>
            <person name="Hacquard S."/>
        </authorList>
    </citation>
    <scope>NUCLEOTIDE SEQUENCE [LARGE SCALE GENOMIC DNA]</scope>
    <source>
        <strain evidence="2 3">MPI-SDFR-AT-0080</strain>
    </source>
</reference>
<evidence type="ECO:0000313" key="3">
    <source>
        <dbReference type="Proteomes" id="UP000774617"/>
    </source>
</evidence>
<feature type="signal peptide" evidence="1">
    <location>
        <begin position="1"/>
        <end position="23"/>
    </location>
</feature>
<sequence length="113" mass="11924">MLAPASTCLSRVTFTFLLGCGFSVESVSIHNRACYKTGSLNVATAEPHARRGHLHLKVGASPFCPIMLAGLLELLGDMIFPTAMSSLTNVPSPKNTLLHSGHYSQPASNGDPS</sequence>
<evidence type="ECO:0000313" key="2">
    <source>
        <dbReference type="EMBL" id="KAH7048419.1"/>
    </source>
</evidence>
<dbReference type="EMBL" id="JAGTJR010000015">
    <property type="protein sequence ID" value="KAH7048419.1"/>
    <property type="molecule type" value="Genomic_DNA"/>
</dbReference>
<name>A0ABQ8G8W5_9PEZI</name>
<protein>
    <recommendedName>
        <fullName evidence="4">Secreted protein</fullName>
    </recommendedName>
</protein>
<keyword evidence="1" id="KW-0732">Signal</keyword>
<dbReference type="Proteomes" id="UP000774617">
    <property type="component" value="Unassembled WGS sequence"/>
</dbReference>
<proteinExistence type="predicted"/>
<comment type="caution">
    <text evidence="2">The sequence shown here is derived from an EMBL/GenBank/DDBJ whole genome shotgun (WGS) entry which is preliminary data.</text>
</comment>